<gene>
    <name evidence="1" type="primary">WBGene00101211</name>
</gene>
<dbReference type="GO" id="GO:0030041">
    <property type="term" value="P:actin filament polymerization"/>
    <property type="evidence" value="ECO:0000318"/>
    <property type="project" value="GO_Central"/>
</dbReference>
<sequence length="288" mass="33144">MRSLPLLVVLLFAVVVRATAAPTLMEELLANGAPQRIKTCGGLYLTEELPKLKGGFLGLGYRLGFWALPRQELLQGWTFEQINDKEVAIKSSLGNYIEHGGSGYALDSKDTTGWEMVTPMKNPDGSWSFTSRWNKYWLTADSYHSLGRHFLMFLPEKSSCGYFLLEPYTPPVTPPLMAELLANGGRRRFKSHNGLYLTFRERAFYKRNELVVTIKGPRCFVSHSDYDQGRPAYEVDTWEMLTPMKNDDGTWSFKSRWDKWLSGGGYREGQVHFMPENKRCERWTLQEW</sequence>
<dbReference type="PANTHER" id="PTHR33351">
    <property type="entry name" value="HISACTOPHILIN-1-RELATED"/>
    <property type="match status" value="1"/>
</dbReference>
<organism evidence="1 2">
    <name type="scientific">Pristionchus pacificus</name>
    <name type="common">Parasitic nematode worm</name>
    <dbReference type="NCBI Taxonomy" id="54126"/>
    <lineage>
        <taxon>Eukaryota</taxon>
        <taxon>Metazoa</taxon>
        <taxon>Ecdysozoa</taxon>
        <taxon>Nematoda</taxon>
        <taxon>Chromadorea</taxon>
        <taxon>Rhabditida</taxon>
        <taxon>Rhabditina</taxon>
        <taxon>Diplogasteromorpha</taxon>
        <taxon>Diplogasteroidea</taxon>
        <taxon>Neodiplogasteridae</taxon>
        <taxon>Pristionchus</taxon>
    </lineage>
</organism>
<dbReference type="CDD" id="cd00257">
    <property type="entry name" value="beta-trefoil_FSCN-like"/>
    <property type="match status" value="1"/>
</dbReference>
<dbReference type="InterPro" id="IPR008999">
    <property type="entry name" value="Actin-crosslinking"/>
</dbReference>
<dbReference type="EnsemblMetazoa" id="PPA11657.1">
    <property type="protein sequence ID" value="PPA11657.1"/>
    <property type="gene ID" value="WBGene00101211"/>
</dbReference>
<protein>
    <submittedName>
        <fullName evidence="1">Uncharacterized protein</fullName>
    </submittedName>
</protein>
<keyword evidence="2" id="KW-1185">Reference proteome</keyword>
<dbReference type="AlphaFoldDB" id="A0A2A6BXZ5"/>
<reference evidence="1" key="2">
    <citation type="submission" date="2022-06" db="UniProtKB">
        <authorList>
            <consortium name="EnsemblMetazoa"/>
        </authorList>
    </citation>
    <scope>IDENTIFICATION</scope>
    <source>
        <strain evidence="1">PS312</strain>
    </source>
</reference>
<evidence type="ECO:0000313" key="2">
    <source>
        <dbReference type="Proteomes" id="UP000005239"/>
    </source>
</evidence>
<reference evidence="2" key="1">
    <citation type="journal article" date="2008" name="Nat. Genet.">
        <title>The Pristionchus pacificus genome provides a unique perspective on nematode lifestyle and parasitism.</title>
        <authorList>
            <person name="Dieterich C."/>
            <person name="Clifton S.W."/>
            <person name="Schuster L.N."/>
            <person name="Chinwalla A."/>
            <person name="Delehaunty K."/>
            <person name="Dinkelacker I."/>
            <person name="Fulton L."/>
            <person name="Fulton R."/>
            <person name="Godfrey J."/>
            <person name="Minx P."/>
            <person name="Mitreva M."/>
            <person name="Roeseler W."/>
            <person name="Tian H."/>
            <person name="Witte H."/>
            <person name="Yang S.P."/>
            <person name="Wilson R.K."/>
            <person name="Sommer R.J."/>
        </authorList>
    </citation>
    <scope>NUCLEOTIDE SEQUENCE [LARGE SCALE GENOMIC DNA]</scope>
    <source>
        <strain evidence="2">PS312</strain>
    </source>
</reference>
<accession>A0A8R1UA61</accession>
<dbReference type="Gene3D" id="2.80.10.50">
    <property type="match status" value="2"/>
</dbReference>
<dbReference type="GO" id="GO:0051015">
    <property type="term" value="F:actin filament binding"/>
    <property type="evidence" value="ECO:0000318"/>
    <property type="project" value="GO_Central"/>
</dbReference>
<accession>A0A2A6BXZ5</accession>
<dbReference type="InterPro" id="IPR052883">
    <property type="entry name" value="Hisactophilin"/>
</dbReference>
<dbReference type="PANTHER" id="PTHR33351:SF1">
    <property type="entry name" value="IG-LIKE DOMAIN-CONTAINING PROTEIN-RELATED"/>
    <property type="match status" value="1"/>
</dbReference>
<evidence type="ECO:0000313" key="1">
    <source>
        <dbReference type="EnsemblMetazoa" id="PPA11657.1"/>
    </source>
</evidence>
<dbReference type="SUPFAM" id="SSF50405">
    <property type="entry name" value="Actin-crosslinking proteins"/>
    <property type="match status" value="2"/>
</dbReference>
<dbReference type="Proteomes" id="UP000005239">
    <property type="component" value="Unassembled WGS sequence"/>
</dbReference>
<name>A0A2A6BXZ5_PRIPA</name>
<proteinExistence type="predicted"/>
<dbReference type="GO" id="GO:0015629">
    <property type="term" value="C:actin cytoskeleton"/>
    <property type="evidence" value="ECO:0000318"/>
    <property type="project" value="GO_Central"/>
</dbReference>